<reference evidence="1" key="1">
    <citation type="submission" date="2021-01" db="EMBL/GenBank/DDBJ databases">
        <authorList>
            <person name="Corre E."/>
            <person name="Pelletier E."/>
            <person name="Niang G."/>
            <person name="Scheremetjew M."/>
            <person name="Finn R."/>
            <person name="Kale V."/>
            <person name="Holt S."/>
            <person name="Cochrane G."/>
            <person name="Meng A."/>
            <person name="Brown T."/>
            <person name="Cohen L."/>
        </authorList>
    </citation>
    <scope>NUCLEOTIDE SEQUENCE</scope>
    <source>
        <strain evidence="1">CCMP325</strain>
    </source>
</reference>
<dbReference type="AlphaFoldDB" id="A0A7S0EPC3"/>
<dbReference type="InterPro" id="IPR019410">
    <property type="entry name" value="Methyltransf_16"/>
</dbReference>
<proteinExistence type="predicted"/>
<accession>A0A7S0EPC3</accession>
<organism evidence="1">
    <name type="scientific">Hanusia phi</name>
    <dbReference type="NCBI Taxonomy" id="3032"/>
    <lineage>
        <taxon>Eukaryota</taxon>
        <taxon>Cryptophyceae</taxon>
        <taxon>Pyrenomonadales</taxon>
        <taxon>Geminigeraceae</taxon>
        <taxon>Hanusia</taxon>
    </lineage>
</organism>
<dbReference type="InterPro" id="IPR029063">
    <property type="entry name" value="SAM-dependent_MTases_sf"/>
</dbReference>
<name>A0A7S0EPC3_9CRYP</name>
<dbReference type="SUPFAM" id="SSF53335">
    <property type="entry name" value="S-adenosyl-L-methionine-dependent methyltransferases"/>
    <property type="match status" value="1"/>
</dbReference>
<dbReference type="PANTHER" id="PTHR14614">
    <property type="entry name" value="HEPATOCELLULAR CARCINOMA-ASSOCIATED ANTIGEN"/>
    <property type="match status" value="1"/>
</dbReference>
<dbReference type="EMBL" id="HBEO01018408">
    <property type="protein sequence ID" value="CAD8487959.1"/>
    <property type="molecule type" value="Transcribed_RNA"/>
</dbReference>
<gene>
    <name evidence="1" type="ORF">HPHI1048_LOCUS12564</name>
</gene>
<sequence>MIRLNISMPMLVRKLSVARGGNFKLTAALYASSLLASCSGLLWSGYTSCFPWKTITIRTSEPGDDEGQLVLQVRRQAPPIGCALWPAGRVMMFWARRQLGNASNDVVEIGSGCGCTAIGLAQVMRSEEEKDLESPRRKVYAIDMCEYSLANLRRNVKNNKMEESIEIVRWDLQGKPPFSLQRVEHLIAADVIYKGGCDRLAACLHDMLQENPKIKIHLLLVDRFSGSVVNAVAGVAGVEVRPSEQGEDPELEDFERSLELQGLEGRRHGLGEELRQEVMRSLPLEERMAWWLCGTWEGLKMLEIRAKKNKERG</sequence>
<dbReference type="Pfam" id="PF10294">
    <property type="entry name" value="Methyltransf_16"/>
    <property type="match status" value="1"/>
</dbReference>
<evidence type="ECO:0008006" key="2">
    <source>
        <dbReference type="Google" id="ProtNLM"/>
    </source>
</evidence>
<dbReference type="CDD" id="cd02440">
    <property type="entry name" value="AdoMet_MTases"/>
    <property type="match status" value="1"/>
</dbReference>
<evidence type="ECO:0000313" key="1">
    <source>
        <dbReference type="EMBL" id="CAD8487959.1"/>
    </source>
</evidence>
<protein>
    <recommendedName>
        <fullName evidence="2">Calmodulin-lysine N-methyltransferase</fullName>
    </recommendedName>
</protein>
<dbReference type="Gene3D" id="3.40.50.150">
    <property type="entry name" value="Vaccinia Virus protein VP39"/>
    <property type="match status" value="1"/>
</dbReference>
<dbReference type="PANTHER" id="PTHR14614:SF130">
    <property type="entry name" value="PROTEIN-LYSINE N-METHYLTRANSFERASE EEF2KMT"/>
    <property type="match status" value="1"/>
</dbReference>